<evidence type="ECO:0000256" key="15">
    <source>
        <dbReference type="HAMAP-Rule" id="MF_00605"/>
    </source>
</evidence>
<comment type="caution">
    <text evidence="19">The sequence shown here is derived from an EMBL/GenBank/DDBJ whole genome shotgun (WGS) entry which is preliminary data.</text>
</comment>
<dbReference type="NCBIfam" id="NF000648">
    <property type="entry name" value="PRK00026.1"/>
    <property type="match status" value="1"/>
</dbReference>
<evidence type="ECO:0000256" key="3">
    <source>
        <dbReference type="ARBA" id="ARBA00007630"/>
    </source>
</evidence>
<evidence type="ECO:0000256" key="2">
    <source>
        <dbReference type="ARBA" id="ARBA00004496"/>
    </source>
</evidence>
<keyword evidence="7 15" id="KW-0963">Cytoplasm</keyword>
<dbReference type="GO" id="GO:0005829">
    <property type="term" value="C:cytosol"/>
    <property type="evidence" value="ECO:0007669"/>
    <property type="project" value="TreeGrafter"/>
</dbReference>
<comment type="subunit">
    <text evidence="4 15 17">Homodimer.</text>
</comment>
<comment type="subcellular location">
    <subcellularLocation>
        <location evidence="2 15 17">Cytoplasm</location>
    </subcellularLocation>
</comment>
<sequence length="221" mass="25051">MVISLLTLFPQTLIPILNSSILLRAQKKNLVRFDLVNIRDYSEGKRRTVDRKPYGGGVGMILKVDVLVKAIEATIQRYPHIKKNKRKIILTEAGSALFTQKKAKMYSHLDHLILISGHYEGVDARIYHFIDASVSVGKYVVTGGELPILIIADSVTRLIPNVLNQKSVEMESYFDGKTKEFPQYTRPPSFRGFPVPPILLSGNHAQILKWKKEKLKSSNFF</sequence>
<dbReference type="GO" id="GO:0052906">
    <property type="term" value="F:tRNA (guanine(37)-N1)-methyltransferase activity"/>
    <property type="evidence" value="ECO:0007669"/>
    <property type="project" value="UniProtKB-UniRule"/>
</dbReference>
<evidence type="ECO:0000256" key="6">
    <source>
        <dbReference type="ARBA" id="ARBA00014679"/>
    </source>
</evidence>
<feature type="binding site" evidence="15 16">
    <location>
        <position position="117"/>
    </location>
    <ligand>
        <name>S-adenosyl-L-methionine</name>
        <dbReference type="ChEBI" id="CHEBI:59789"/>
    </ligand>
</feature>
<comment type="function">
    <text evidence="1 15 17">Specifically methylates guanosine-37 in various tRNAs.</text>
</comment>
<evidence type="ECO:0000259" key="18">
    <source>
        <dbReference type="Pfam" id="PF01746"/>
    </source>
</evidence>
<keyword evidence="9 15" id="KW-0808">Transferase</keyword>
<dbReference type="InterPro" id="IPR029028">
    <property type="entry name" value="Alpha/beta_knot_MTases"/>
</dbReference>
<dbReference type="NCBIfam" id="TIGR00088">
    <property type="entry name" value="trmD"/>
    <property type="match status" value="1"/>
</dbReference>
<evidence type="ECO:0000256" key="12">
    <source>
        <dbReference type="ARBA" id="ARBA00029736"/>
    </source>
</evidence>
<comment type="catalytic activity">
    <reaction evidence="14 15 17">
        <text>guanosine(37) in tRNA + S-adenosyl-L-methionine = N(1)-methylguanosine(37) in tRNA + S-adenosyl-L-homocysteine + H(+)</text>
        <dbReference type="Rhea" id="RHEA:36899"/>
        <dbReference type="Rhea" id="RHEA-COMP:10145"/>
        <dbReference type="Rhea" id="RHEA-COMP:10147"/>
        <dbReference type="ChEBI" id="CHEBI:15378"/>
        <dbReference type="ChEBI" id="CHEBI:57856"/>
        <dbReference type="ChEBI" id="CHEBI:59789"/>
        <dbReference type="ChEBI" id="CHEBI:73542"/>
        <dbReference type="ChEBI" id="CHEBI:74269"/>
        <dbReference type="EC" id="2.1.1.228"/>
    </reaction>
</comment>
<dbReference type="Pfam" id="PF01746">
    <property type="entry name" value="tRNA_m1G_MT"/>
    <property type="match status" value="1"/>
</dbReference>
<accession>A0A1F5ZTB6</accession>
<evidence type="ECO:0000256" key="5">
    <source>
        <dbReference type="ARBA" id="ARBA00012807"/>
    </source>
</evidence>
<evidence type="ECO:0000256" key="8">
    <source>
        <dbReference type="ARBA" id="ARBA00022603"/>
    </source>
</evidence>
<dbReference type="HAMAP" id="MF_00605">
    <property type="entry name" value="TrmD"/>
    <property type="match status" value="1"/>
</dbReference>
<dbReference type="AlphaFoldDB" id="A0A1F5ZTB6"/>
<feature type="domain" description="tRNA methyltransferase TRMD/TRM10-type" evidence="18">
    <location>
        <begin position="1"/>
        <end position="215"/>
    </location>
</feature>
<dbReference type="PANTHER" id="PTHR46417">
    <property type="entry name" value="TRNA (GUANINE-N(1)-)-METHYLTRANSFERASE"/>
    <property type="match status" value="1"/>
</dbReference>
<dbReference type="InterPro" id="IPR023148">
    <property type="entry name" value="tRNA_m1G_MeTrfase_C_sf"/>
</dbReference>
<keyword evidence="8 15" id="KW-0489">Methyltransferase</keyword>
<dbReference type="InterPro" id="IPR029026">
    <property type="entry name" value="tRNA_m1G_MTases_N"/>
</dbReference>
<name>A0A1F5ZTB6_9BACT</name>
<evidence type="ECO:0000256" key="14">
    <source>
        <dbReference type="ARBA" id="ARBA00047783"/>
    </source>
</evidence>
<evidence type="ECO:0000256" key="7">
    <source>
        <dbReference type="ARBA" id="ARBA00022490"/>
    </source>
</evidence>
<dbReference type="InterPro" id="IPR002649">
    <property type="entry name" value="tRNA_m1G_MeTrfase_TrmD"/>
</dbReference>
<proteinExistence type="inferred from homology"/>
<evidence type="ECO:0000256" key="10">
    <source>
        <dbReference type="ARBA" id="ARBA00022691"/>
    </source>
</evidence>
<evidence type="ECO:0000256" key="17">
    <source>
        <dbReference type="RuleBase" id="RU003464"/>
    </source>
</evidence>
<dbReference type="InterPro" id="IPR016009">
    <property type="entry name" value="tRNA_MeTrfase_TRMD/TRM10"/>
</dbReference>
<dbReference type="SUPFAM" id="SSF75217">
    <property type="entry name" value="alpha/beta knot"/>
    <property type="match status" value="1"/>
</dbReference>
<evidence type="ECO:0000313" key="19">
    <source>
        <dbReference type="EMBL" id="OGG15613.1"/>
    </source>
</evidence>
<comment type="caution">
    <text evidence="15">Lacks conserved residue(s) required for the propagation of feature annotation.</text>
</comment>
<keyword evidence="10 15" id="KW-0949">S-adenosyl-L-methionine</keyword>
<evidence type="ECO:0000256" key="4">
    <source>
        <dbReference type="ARBA" id="ARBA00011738"/>
    </source>
</evidence>
<dbReference type="PIRSF" id="PIRSF000386">
    <property type="entry name" value="tRNA_mtase"/>
    <property type="match status" value="1"/>
</dbReference>
<evidence type="ECO:0000256" key="11">
    <source>
        <dbReference type="ARBA" id="ARBA00022694"/>
    </source>
</evidence>
<evidence type="ECO:0000256" key="13">
    <source>
        <dbReference type="ARBA" id="ARBA00033392"/>
    </source>
</evidence>
<dbReference type="GO" id="GO:0002939">
    <property type="term" value="P:tRNA N1-guanine methylation"/>
    <property type="evidence" value="ECO:0007669"/>
    <property type="project" value="TreeGrafter"/>
</dbReference>
<dbReference type="EC" id="2.1.1.228" evidence="5 15"/>
<evidence type="ECO:0000256" key="9">
    <source>
        <dbReference type="ARBA" id="ARBA00022679"/>
    </source>
</evidence>
<dbReference type="PANTHER" id="PTHR46417:SF1">
    <property type="entry name" value="TRNA (GUANINE-N(1)-)-METHYLTRANSFERASE"/>
    <property type="match status" value="1"/>
</dbReference>
<dbReference type="Proteomes" id="UP000176923">
    <property type="component" value="Unassembled WGS sequence"/>
</dbReference>
<reference evidence="19 20" key="1">
    <citation type="journal article" date="2016" name="Nat. Commun.">
        <title>Thousands of microbial genomes shed light on interconnected biogeochemical processes in an aquifer system.</title>
        <authorList>
            <person name="Anantharaman K."/>
            <person name="Brown C.T."/>
            <person name="Hug L.A."/>
            <person name="Sharon I."/>
            <person name="Castelle C.J."/>
            <person name="Probst A.J."/>
            <person name="Thomas B.C."/>
            <person name="Singh A."/>
            <person name="Wilkins M.J."/>
            <person name="Karaoz U."/>
            <person name="Brodie E.L."/>
            <person name="Williams K.H."/>
            <person name="Hubbard S.S."/>
            <person name="Banfield J.F."/>
        </authorList>
    </citation>
    <scope>NUCLEOTIDE SEQUENCE [LARGE SCALE GENOMIC DNA]</scope>
</reference>
<dbReference type="Gene3D" id="3.40.1280.10">
    <property type="match status" value="1"/>
</dbReference>
<comment type="similarity">
    <text evidence="3 15 17">Belongs to the RNA methyltransferase TrmD family.</text>
</comment>
<organism evidence="19 20">
    <name type="scientific">Candidatus Gottesmanbacteria bacterium RIFCSPHIGHO2_02_FULL_39_11</name>
    <dbReference type="NCBI Taxonomy" id="1798382"/>
    <lineage>
        <taxon>Bacteria</taxon>
        <taxon>Candidatus Gottesmaniibacteriota</taxon>
    </lineage>
</organism>
<dbReference type="EMBL" id="MFJL01000022">
    <property type="protein sequence ID" value="OGG15613.1"/>
    <property type="molecule type" value="Genomic_DNA"/>
</dbReference>
<evidence type="ECO:0000313" key="20">
    <source>
        <dbReference type="Proteomes" id="UP000176923"/>
    </source>
</evidence>
<dbReference type="Gene3D" id="1.10.1270.20">
    <property type="entry name" value="tRNA(m1g37)methyltransferase, domain 2"/>
    <property type="match status" value="1"/>
</dbReference>
<evidence type="ECO:0000256" key="1">
    <source>
        <dbReference type="ARBA" id="ARBA00002634"/>
    </source>
</evidence>
<evidence type="ECO:0000256" key="16">
    <source>
        <dbReference type="PIRSR" id="PIRSR000386-1"/>
    </source>
</evidence>
<protein>
    <recommendedName>
        <fullName evidence="6 15">tRNA (guanine-N(1)-)-methyltransferase</fullName>
        <ecNumber evidence="5 15">2.1.1.228</ecNumber>
    </recommendedName>
    <alternativeName>
        <fullName evidence="12 15">M1G-methyltransferase</fullName>
    </alternativeName>
    <alternativeName>
        <fullName evidence="13 15">tRNA [GM37] methyltransferase</fullName>
    </alternativeName>
</protein>
<dbReference type="STRING" id="1798382.A3D77_02870"/>
<gene>
    <name evidence="15" type="primary">trmD</name>
    <name evidence="19" type="ORF">A3D77_02870</name>
</gene>
<keyword evidence="11 15" id="KW-0819">tRNA processing</keyword>